<sequence length="339" mass="38841">MMVLGRDAIKCSKVGKINEVMTNIFKEGSSKGVKNLQSRRRIWAKILLGGIHHCPAGNSADYINTDQKYMLYYLAKGVKMNLPSILFKYWRERVKEIRNLGSKHRKCIPLGRIILDIHVEIKLVAKLEEMNFRDDLYTEVGKYFNRKNLKNIIMIINIVNQVVLDREPVSTKRVETLRFAVAEASEDQRREDVGVVEPSSVTEVASASKANKIVETAEATKAAEVAKVVEATEESRHLNKEAERESAEVFTHQNPRKTSNVDTFTIFYSSIYNFTFLKNLSYEAVMEKFIPRFTEVMNLILEMKKYVDESLARSKILALPAPEQVLPQIEAKIYYAQVL</sequence>
<keyword evidence="2" id="KW-1185">Reference proteome</keyword>
<gene>
    <name evidence="1" type="ORF">KIW84_034902</name>
</gene>
<proteinExistence type="predicted"/>
<protein>
    <submittedName>
        <fullName evidence="1">Uncharacterized protein</fullName>
    </submittedName>
</protein>
<accession>A0A9D5B4Z5</accession>
<reference evidence="1 2" key="1">
    <citation type="journal article" date="2022" name="Nat. Genet.">
        <title>Improved pea reference genome and pan-genome highlight genomic features and evolutionary characteristics.</title>
        <authorList>
            <person name="Yang T."/>
            <person name="Liu R."/>
            <person name="Luo Y."/>
            <person name="Hu S."/>
            <person name="Wang D."/>
            <person name="Wang C."/>
            <person name="Pandey M.K."/>
            <person name="Ge S."/>
            <person name="Xu Q."/>
            <person name="Li N."/>
            <person name="Li G."/>
            <person name="Huang Y."/>
            <person name="Saxena R.K."/>
            <person name="Ji Y."/>
            <person name="Li M."/>
            <person name="Yan X."/>
            <person name="He Y."/>
            <person name="Liu Y."/>
            <person name="Wang X."/>
            <person name="Xiang C."/>
            <person name="Varshney R.K."/>
            <person name="Ding H."/>
            <person name="Gao S."/>
            <person name="Zong X."/>
        </authorList>
    </citation>
    <scope>NUCLEOTIDE SEQUENCE [LARGE SCALE GENOMIC DNA]</scope>
    <source>
        <strain evidence="1 2">cv. Zhongwan 6</strain>
    </source>
</reference>
<dbReference type="Proteomes" id="UP001058974">
    <property type="component" value="Chromosome 3"/>
</dbReference>
<evidence type="ECO:0000313" key="2">
    <source>
        <dbReference type="Proteomes" id="UP001058974"/>
    </source>
</evidence>
<dbReference type="AlphaFoldDB" id="A0A9D5B4Z5"/>
<organism evidence="1 2">
    <name type="scientific">Pisum sativum</name>
    <name type="common">Garden pea</name>
    <name type="synonym">Lathyrus oleraceus</name>
    <dbReference type="NCBI Taxonomy" id="3888"/>
    <lineage>
        <taxon>Eukaryota</taxon>
        <taxon>Viridiplantae</taxon>
        <taxon>Streptophyta</taxon>
        <taxon>Embryophyta</taxon>
        <taxon>Tracheophyta</taxon>
        <taxon>Spermatophyta</taxon>
        <taxon>Magnoliopsida</taxon>
        <taxon>eudicotyledons</taxon>
        <taxon>Gunneridae</taxon>
        <taxon>Pentapetalae</taxon>
        <taxon>rosids</taxon>
        <taxon>fabids</taxon>
        <taxon>Fabales</taxon>
        <taxon>Fabaceae</taxon>
        <taxon>Papilionoideae</taxon>
        <taxon>50 kb inversion clade</taxon>
        <taxon>NPAAA clade</taxon>
        <taxon>Hologalegina</taxon>
        <taxon>IRL clade</taxon>
        <taxon>Fabeae</taxon>
        <taxon>Lathyrus</taxon>
    </lineage>
</organism>
<name>A0A9D5B4Z5_PEA</name>
<dbReference type="EMBL" id="JAMSHJ010000003">
    <property type="protein sequence ID" value="KAI5430490.1"/>
    <property type="molecule type" value="Genomic_DNA"/>
</dbReference>
<dbReference type="Gramene" id="Psat03G0490200-T1">
    <property type="protein sequence ID" value="KAI5430490.1"/>
    <property type="gene ID" value="KIW84_034902"/>
</dbReference>
<evidence type="ECO:0000313" key="1">
    <source>
        <dbReference type="EMBL" id="KAI5430490.1"/>
    </source>
</evidence>
<comment type="caution">
    <text evidence="1">The sequence shown here is derived from an EMBL/GenBank/DDBJ whole genome shotgun (WGS) entry which is preliminary data.</text>
</comment>